<keyword evidence="2" id="KW-1133">Transmembrane helix</keyword>
<evidence type="ECO:0000256" key="1">
    <source>
        <dbReference type="SAM" id="MobiDB-lite"/>
    </source>
</evidence>
<dbReference type="AlphaFoldDB" id="A0ABD3RL68"/>
<dbReference type="Proteomes" id="UP001530377">
    <property type="component" value="Unassembled WGS sequence"/>
</dbReference>
<evidence type="ECO:0000256" key="2">
    <source>
        <dbReference type="SAM" id="Phobius"/>
    </source>
</evidence>
<feature type="region of interest" description="Disordered" evidence="1">
    <location>
        <begin position="21"/>
        <end position="42"/>
    </location>
</feature>
<keyword evidence="2" id="KW-0812">Transmembrane</keyword>
<gene>
    <name evidence="3" type="ORF">ACHAXA_001922</name>
</gene>
<evidence type="ECO:0000313" key="4">
    <source>
        <dbReference type="Proteomes" id="UP001530377"/>
    </source>
</evidence>
<reference evidence="3 4" key="1">
    <citation type="submission" date="2024-10" db="EMBL/GenBank/DDBJ databases">
        <title>Updated reference genomes for cyclostephanoid diatoms.</title>
        <authorList>
            <person name="Roberts W.R."/>
            <person name="Alverson A.J."/>
        </authorList>
    </citation>
    <scope>NUCLEOTIDE SEQUENCE [LARGE SCALE GENOMIC DNA]</scope>
    <source>
        <strain evidence="3 4">AJA228-03</strain>
    </source>
</reference>
<evidence type="ECO:0000313" key="3">
    <source>
        <dbReference type="EMBL" id="KAL3808305.1"/>
    </source>
</evidence>
<sequence>MEIHRRASGATRSKGDLTAVLPHGSVKLNGQPSTRASARSSTIAQNPYNASAPSTITDVVLYRSIQFLILLFSAWFLYLLLVGENSHPTPDAVEVPVSPLLRGGGTDKIMPLPPVVEPIDLAAARGEISRMREEFYLRYGGKDAATRMLRRGLLAFDVSTEEKNAINDNNNDVLDGGGPIRYTADRFLSSIVRHESSPSSSSRPVFVMAFAGYSVTVGRGNHLEESYPYVLGKILSPVLAMPPFGIDLIVRNSAIGGIPSFPYGWCLRNFLGEDADSVSWDYGMNEGNGASGLESYVRQSLLMPKSPPLFIMLDVKSSQRLDILRRYFDLGVLPDPIALGGKDAVDKKLLQLPESERPPGLQKWDEWGAPKGAPGQSPWHAKKMEHELMAWMLAMRLLDSVEVALDLMERDLNWRDPIIAREQRHRGSAEIVLPSPVTDVSKTGVSSLLHGSKSSPDKWHMNRISCRTSFLPNIAGDLNSVVEFGVAKDDNDMLQSRDDALFDMGWVMDVGKVERDTKLTVQKYGGLGYIDMKTALYGTPKSGTIKFWLPYESYDKNTKTPDENANASEYFNAVILCEVNEKRGDKECKMTSDLSFRLGGLLVAKDDVLQVEDVASYLKKNICIRVNIPADAKLSFKNGRTDFGLSLEVAVSGAGVSRENGACSISHIIWENKCSHYT</sequence>
<comment type="caution">
    <text evidence="3">The sequence shown here is derived from an EMBL/GenBank/DDBJ whole genome shotgun (WGS) entry which is preliminary data.</text>
</comment>
<dbReference type="EMBL" id="JALLPB020000522">
    <property type="protein sequence ID" value="KAL3808305.1"/>
    <property type="molecule type" value="Genomic_DNA"/>
</dbReference>
<name>A0ABD3RL68_9STRA</name>
<accession>A0ABD3RL68</accession>
<feature type="compositionally biased region" description="Low complexity" evidence="1">
    <location>
        <begin position="33"/>
        <end position="42"/>
    </location>
</feature>
<protein>
    <submittedName>
        <fullName evidence="3">Uncharacterized protein</fullName>
    </submittedName>
</protein>
<proteinExistence type="predicted"/>
<feature type="transmembrane region" description="Helical" evidence="2">
    <location>
        <begin position="60"/>
        <end position="81"/>
    </location>
</feature>
<keyword evidence="2" id="KW-0472">Membrane</keyword>
<keyword evidence="4" id="KW-1185">Reference proteome</keyword>
<organism evidence="3 4">
    <name type="scientific">Cyclostephanos tholiformis</name>
    <dbReference type="NCBI Taxonomy" id="382380"/>
    <lineage>
        <taxon>Eukaryota</taxon>
        <taxon>Sar</taxon>
        <taxon>Stramenopiles</taxon>
        <taxon>Ochrophyta</taxon>
        <taxon>Bacillariophyta</taxon>
        <taxon>Coscinodiscophyceae</taxon>
        <taxon>Thalassiosirophycidae</taxon>
        <taxon>Stephanodiscales</taxon>
        <taxon>Stephanodiscaceae</taxon>
        <taxon>Cyclostephanos</taxon>
    </lineage>
</organism>